<evidence type="ECO:0000256" key="3">
    <source>
        <dbReference type="ARBA" id="ARBA00023054"/>
    </source>
</evidence>
<dbReference type="AlphaFoldDB" id="A0A6G2CP90"/>
<dbReference type="InterPro" id="IPR003798">
    <property type="entry name" value="DNA_recombination_RmuC"/>
</dbReference>
<keyword evidence="3" id="KW-0175">Coiled coil</keyword>
<keyword evidence="4" id="KW-0233">DNA recombination</keyword>
<dbReference type="PANTHER" id="PTHR30563:SF0">
    <property type="entry name" value="DNA RECOMBINATION PROTEIN RMUC"/>
    <property type="match status" value="1"/>
</dbReference>
<dbReference type="GO" id="GO:0006310">
    <property type="term" value="P:DNA recombination"/>
    <property type="evidence" value="ECO:0007669"/>
    <property type="project" value="UniProtKB-KW"/>
</dbReference>
<dbReference type="PANTHER" id="PTHR30563">
    <property type="entry name" value="DNA RECOMBINATION PROTEIN RMUC"/>
    <property type="match status" value="1"/>
</dbReference>
<sequence>MTVVYILLIVVIFLLLLILIRQNLYTTSRQNPQLDLQVKQLLEEQQRMEKRLQDANFQLSGSFNQANERVLERYGQFERVMRDQLNQHTSLVNQQLQSDFSKLNERIEFNLLRINDKVNERLDQSFNKTNETFQNILVRLAKIDEAQKKIESLSTDIVSLQNLLSDKKSRGTFGEVQLYQIMAAIFGEKNDRIYETQYKLSNGTIVDAMLHAPLPMGDLPIDSKFPLENYQRMMDRTLGEVERQLAEKQFKQDVKKHIDDIFNKYVTPQETSDQAVMFLPAEAIFAEINAYHPDLVAYSQRKRVWLVSPTTFMSTLTTIQVILNNLERDQHALIIQQELNKLGDEFKRYKERWDKLSKHIDSVSKDVKEIHITTEKIGTRFDAISNVELDFTE</sequence>
<evidence type="ECO:0000256" key="4">
    <source>
        <dbReference type="ARBA" id="ARBA00023172"/>
    </source>
</evidence>
<dbReference type="RefSeq" id="WP_129821678.1">
    <property type="nucleotide sequence ID" value="NZ_CAJJOK010000026.1"/>
</dbReference>
<gene>
    <name evidence="5" type="primary">rmuC</name>
    <name evidence="5" type="ORF">GMA64_09380</name>
</gene>
<proteinExistence type="inferred from homology"/>
<comment type="caution">
    <text evidence="5">The sequence shown here is derived from an EMBL/GenBank/DDBJ whole genome shotgun (WGS) entry which is preliminary data.</text>
</comment>
<comment type="similarity">
    <text evidence="2">Belongs to the RmuC family.</text>
</comment>
<protein>
    <submittedName>
        <fullName evidence="5">DNA recombination protein RmuC</fullName>
    </submittedName>
</protein>
<evidence type="ECO:0000256" key="2">
    <source>
        <dbReference type="ARBA" id="ARBA00009840"/>
    </source>
</evidence>
<evidence type="ECO:0000313" key="5">
    <source>
        <dbReference type="EMBL" id="MTL94737.1"/>
    </source>
</evidence>
<accession>A0A6G2CP90</accession>
<evidence type="ECO:0000256" key="1">
    <source>
        <dbReference type="ARBA" id="ARBA00003416"/>
    </source>
</evidence>
<reference evidence="5" key="1">
    <citation type="journal article" date="2019" name="Nat. Med.">
        <title>A library of human gut bacterial isolates paired with longitudinal multiomics data enables mechanistic microbiome research.</title>
        <authorList>
            <person name="Poyet M."/>
            <person name="Groussin M."/>
            <person name="Gibbons S.M."/>
            <person name="Avila-Pacheco J."/>
            <person name="Jiang X."/>
            <person name="Kearney S.M."/>
            <person name="Perrotta A.R."/>
            <person name="Berdy B."/>
            <person name="Zhao S."/>
            <person name="Lieberman T.D."/>
            <person name="Swanson P.K."/>
            <person name="Smith M."/>
            <person name="Roesemann S."/>
            <person name="Alexander J.E."/>
            <person name="Rich S.A."/>
            <person name="Livny J."/>
            <person name="Vlamakis H."/>
            <person name="Clish C."/>
            <person name="Bullock K."/>
            <person name="Deik A."/>
            <person name="Scott J."/>
            <person name="Pierce K.A."/>
            <person name="Xavier R.J."/>
            <person name="Alm E.J."/>
        </authorList>
    </citation>
    <scope>NUCLEOTIDE SEQUENCE</scope>
    <source>
        <strain evidence="5">BIOML-A179</strain>
    </source>
</reference>
<dbReference type="EMBL" id="WMQV01000021">
    <property type="protein sequence ID" value="MTL94737.1"/>
    <property type="molecule type" value="Genomic_DNA"/>
</dbReference>
<name>A0A6G2CP90_9FIRM</name>
<comment type="function">
    <text evidence="1">Involved in DNA recombination.</text>
</comment>
<organism evidence="5">
    <name type="scientific">Turicibacter sanguinis</name>
    <dbReference type="NCBI Taxonomy" id="154288"/>
    <lineage>
        <taxon>Bacteria</taxon>
        <taxon>Bacillati</taxon>
        <taxon>Bacillota</taxon>
        <taxon>Erysipelotrichia</taxon>
        <taxon>Erysipelotrichales</taxon>
        <taxon>Turicibacteraceae</taxon>
        <taxon>Turicibacter</taxon>
    </lineage>
</organism>
<dbReference type="Pfam" id="PF02646">
    <property type="entry name" value="RmuC"/>
    <property type="match status" value="1"/>
</dbReference>